<evidence type="ECO:0000313" key="3">
    <source>
        <dbReference type="Proteomes" id="UP000256424"/>
    </source>
</evidence>
<protein>
    <recommendedName>
        <fullName evidence="4">Glycosyltransferase RgtA/B/C/D-like domain-containing protein</fullName>
    </recommendedName>
</protein>
<proteinExistence type="predicted"/>
<feature type="transmembrane region" description="Helical" evidence="1">
    <location>
        <begin position="316"/>
        <end position="337"/>
    </location>
</feature>
<organism evidence="2 3">
    <name type="scientific">Helicobacter aurati</name>
    <dbReference type="NCBI Taxonomy" id="137778"/>
    <lineage>
        <taxon>Bacteria</taxon>
        <taxon>Pseudomonadati</taxon>
        <taxon>Campylobacterota</taxon>
        <taxon>Epsilonproteobacteria</taxon>
        <taxon>Campylobacterales</taxon>
        <taxon>Helicobacteraceae</taxon>
        <taxon>Helicobacter</taxon>
    </lineage>
</organism>
<feature type="transmembrane region" description="Helical" evidence="1">
    <location>
        <begin position="86"/>
        <end position="107"/>
    </location>
</feature>
<reference evidence="2 3" key="1">
    <citation type="submission" date="2018-04" db="EMBL/GenBank/DDBJ databases">
        <title>Novel Campyloabacter and Helicobacter Species and Strains.</title>
        <authorList>
            <person name="Mannion A.J."/>
            <person name="Shen Z."/>
            <person name="Fox J.G."/>
        </authorList>
    </citation>
    <scope>NUCLEOTIDE SEQUENCE [LARGE SCALE GENOMIC DNA]</scope>
    <source>
        <strain evidence="2 3">MIT 97-5075</strain>
    </source>
</reference>
<sequence>MQDKLKKLIELSGNRYFFCVFVLVYLLGVICFANFGVIDDHTLTNTLLIDKSIPIQHHIMINIGRFFPLNGQDLNILSFIFAAKPIVFYTFNAVCIVIVIIALHYVVCGITEHILNSMNVVVTQQMLKCVAAFCIILLLIAPAFIQSYLRLFVPERMEFVFLSFFLACYTYILRMNNNANTSIQAFIVLFIGICCANIALYYKETTFILLGAFGFCHLIAYLLFSSNKNGKLILFDIALVLSSCVWVIVYYLIVFSQKQTMERYGGQFIHESFKIVSKIFYTLWKIFLNETFLMVSLILCCSFLLVTLIKKRYVNPLLVALTLASMAFIAGYVVLGIFPANHYMLPCYIFALPLFCVSILFARNLLVYRWLLIASGVYFIVAVLPNSLLLFGHYKLVPNNFQNCVRFLSEYTMSHPHTKIYLKDINPVAGVEIYVSFDRWLKFYGAQHFDLDSVNMYDPSKQYNAGDIIVVPYAYSASIQEFLSKPSNYELLYASPYNVDIPNLSLRNLIRLVKYQVKSKNVKNVGQFSDYSFYVVKIT</sequence>
<dbReference type="OrthoDB" id="5328570at2"/>
<keyword evidence="1" id="KW-0472">Membrane</keyword>
<feature type="transmembrane region" description="Helical" evidence="1">
    <location>
        <begin position="291"/>
        <end position="309"/>
    </location>
</feature>
<comment type="caution">
    <text evidence="2">The sequence shown here is derived from an EMBL/GenBank/DDBJ whole genome shotgun (WGS) entry which is preliminary data.</text>
</comment>
<keyword evidence="1" id="KW-0812">Transmembrane</keyword>
<evidence type="ECO:0000313" key="2">
    <source>
        <dbReference type="EMBL" id="RDU72732.1"/>
    </source>
</evidence>
<feature type="transmembrane region" description="Helical" evidence="1">
    <location>
        <begin position="127"/>
        <end position="145"/>
    </location>
</feature>
<evidence type="ECO:0000256" key="1">
    <source>
        <dbReference type="SAM" id="Phobius"/>
    </source>
</evidence>
<feature type="transmembrane region" description="Helical" evidence="1">
    <location>
        <begin position="16"/>
        <end position="38"/>
    </location>
</feature>
<gene>
    <name evidence="2" type="ORF">CQA66_03830</name>
</gene>
<evidence type="ECO:0008006" key="4">
    <source>
        <dbReference type="Google" id="ProtNLM"/>
    </source>
</evidence>
<keyword evidence="1" id="KW-1133">Transmembrane helix</keyword>
<feature type="transmembrane region" description="Helical" evidence="1">
    <location>
        <begin position="232"/>
        <end position="253"/>
    </location>
</feature>
<feature type="transmembrane region" description="Helical" evidence="1">
    <location>
        <begin position="370"/>
        <end position="394"/>
    </location>
</feature>
<name>A0A3D8J5G5_9HELI</name>
<accession>A0A3D8J5G5</accession>
<feature type="transmembrane region" description="Helical" evidence="1">
    <location>
        <begin position="157"/>
        <end position="173"/>
    </location>
</feature>
<feature type="transmembrane region" description="Helical" evidence="1">
    <location>
        <begin position="208"/>
        <end position="225"/>
    </location>
</feature>
<keyword evidence="3" id="KW-1185">Reference proteome</keyword>
<dbReference type="RefSeq" id="WP_104762426.1">
    <property type="nucleotide sequence ID" value="NZ_FZPM01000004.1"/>
</dbReference>
<feature type="transmembrane region" description="Helical" evidence="1">
    <location>
        <begin position="343"/>
        <end position="363"/>
    </location>
</feature>
<feature type="transmembrane region" description="Helical" evidence="1">
    <location>
        <begin position="185"/>
        <end position="202"/>
    </location>
</feature>
<dbReference type="EMBL" id="NXLW01000005">
    <property type="protein sequence ID" value="RDU72732.1"/>
    <property type="molecule type" value="Genomic_DNA"/>
</dbReference>
<dbReference type="Proteomes" id="UP000256424">
    <property type="component" value="Unassembled WGS sequence"/>
</dbReference>
<dbReference type="AlphaFoldDB" id="A0A3D8J5G5"/>